<name>A0A2I0ATJ3_9ASPA</name>
<accession>A0A2I0ATJ3</accession>
<gene>
    <name evidence="2" type="ORF">AXF42_Ash000954</name>
</gene>
<evidence type="ECO:0000313" key="3">
    <source>
        <dbReference type="Proteomes" id="UP000236161"/>
    </source>
</evidence>
<dbReference type="AlphaFoldDB" id="A0A2I0ATJ3"/>
<reference evidence="2 3" key="1">
    <citation type="journal article" date="2017" name="Nature">
        <title>The Apostasia genome and the evolution of orchids.</title>
        <authorList>
            <person name="Zhang G.Q."/>
            <person name="Liu K.W."/>
            <person name="Li Z."/>
            <person name="Lohaus R."/>
            <person name="Hsiao Y.Y."/>
            <person name="Niu S.C."/>
            <person name="Wang J.Y."/>
            <person name="Lin Y.C."/>
            <person name="Xu Q."/>
            <person name="Chen L.J."/>
            <person name="Yoshida K."/>
            <person name="Fujiwara S."/>
            <person name="Wang Z.W."/>
            <person name="Zhang Y.Q."/>
            <person name="Mitsuda N."/>
            <person name="Wang M."/>
            <person name="Liu G.H."/>
            <person name="Pecoraro L."/>
            <person name="Huang H.X."/>
            <person name="Xiao X.J."/>
            <person name="Lin M."/>
            <person name="Wu X.Y."/>
            <person name="Wu W.L."/>
            <person name="Chen Y.Y."/>
            <person name="Chang S.B."/>
            <person name="Sakamoto S."/>
            <person name="Ohme-Takagi M."/>
            <person name="Yagi M."/>
            <person name="Zeng S.J."/>
            <person name="Shen C.Y."/>
            <person name="Yeh C.M."/>
            <person name="Luo Y.B."/>
            <person name="Tsai W.C."/>
            <person name="Van de Peer Y."/>
            <person name="Liu Z.J."/>
        </authorList>
    </citation>
    <scope>NUCLEOTIDE SEQUENCE [LARGE SCALE GENOMIC DNA]</scope>
    <source>
        <strain evidence="3">cv. Shenzhen</strain>
        <tissue evidence="2">Stem</tissue>
    </source>
</reference>
<dbReference type="Proteomes" id="UP000236161">
    <property type="component" value="Unassembled WGS sequence"/>
</dbReference>
<sequence>MHYLESRKRKAKDVIISPEPEDVPHDSFIASDCESSNTDHRLLPKIKISDDNKVRRGPRKITDYYRHKFHSNKSESSYLKGIEKGAYSVGPGVNSRGKNVEVLSDDSDQDIASNSVQSTGLPTTKEGNNSIEQNNSSGSRKRSREQVKSSSSVGVGKLQIKDRFIIAYERRTSIIEKREAKQDGAAGVSLKECFERIQSIPNINSNGKAAVSQYIVDNKNARMLLMNMDDETLQRWVEFVVDQDPRIMVQWHLWLVWLEDEFGNKDSEGGEGKSVRIEIRVWPLVEPDCYDDIQSQMIPKEVGSEFYKSITVLYHMNYIIHASLSYAVYRYSQKYTAQVLDVVASGEYAHLHNHYHAYHHIIDVILPNLILVDRRCRRTNIKLCLMKTIMIISTRFT</sequence>
<protein>
    <submittedName>
        <fullName evidence="2">Uncharacterized protein</fullName>
    </submittedName>
</protein>
<dbReference type="EMBL" id="KZ451950">
    <property type="protein sequence ID" value="PKA58861.1"/>
    <property type="molecule type" value="Genomic_DNA"/>
</dbReference>
<evidence type="ECO:0000313" key="2">
    <source>
        <dbReference type="EMBL" id="PKA58861.1"/>
    </source>
</evidence>
<organism evidence="2 3">
    <name type="scientific">Apostasia shenzhenica</name>
    <dbReference type="NCBI Taxonomy" id="1088818"/>
    <lineage>
        <taxon>Eukaryota</taxon>
        <taxon>Viridiplantae</taxon>
        <taxon>Streptophyta</taxon>
        <taxon>Embryophyta</taxon>
        <taxon>Tracheophyta</taxon>
        <taxon>Spermatophyta</taxon>
        <taxon>Magnoliopsida</taxon>
        <taxon>Liliopsida</taxon>
        <taxon>Asparagales</taxon>
        <taxon>Orchidaceae</taxon>
        <taxon>Apostasioideae</taxon>
        <taxon>Apostasia</taxon>
    </lineage>
</organism>
<proteinExistence type="predicted"/>
<evidence type="ECO:0000256" key="1">
    <source>
        <dbReference type="SAM" id="MobiDB-lite"/>
    </source>
</evidence>
<feature type="region of interest" description="Disordered" evidence="1">
    <location>
        <begin position="1"/>
        <end position="36"/>
    </location>
</feature>
<feature type="compositionally biased region" description="Polar residues" evidence="1">
    <location>
        <begin position="110"/>
        <end position="138"/>
    </location>
</feature>
<keyword evidence="3" id="KW-1185">Reference proteome</keyword>
<feature type="region of interest" description="Disordered" evidence="1">
    <location>
        <begin position="88"/>
        <end position="154"/>
    </location>
</feature>